<dbReference type="EMBL" id="AFWA02000011">
    <property type="protein sequence ID" value="EMR09095.1"/>
    <property type="molecule type" value="Genomic_DNA"/>
</dbReference>
<dbReference type="OrthoDB" id="5584028at2759"/>
<dbReference type="OMA" id="AENSHRM"/>
<feature type="transmembrane region" description="Helical" evidence="1">
    <location>
        <begin position="29"/>
        <end position="47"/>
    </location>
</feature>
<dbReference type="Proteomes" id="UP000011958">
    <property type="component" value="Unassembled WGS sequence"/>
</dbReference>
<keyword evidence="1" id="KW-0812">Transmembrane</keyword>
<dbReference type="GeneID" id="19896134"/>
<dbReference type="VEuPathDB" id="FungiDB:PNEG_02441"/>
<evidence type="ECO:0000313" key="2">
    <source>
        <dbReference type="EMBL" id="EMR09095.1"/>
    </source>
</evidence>
<dbReference type="PANTHER" id="PTHR37852:SF1">
    <property type="entry name" value="HIG1 DOMAIN-CONTAINING PROTEIN"/>
    <property type="match status" value="1"/>
</dbReference>
<accession>M7P5D6</accession>
<organism evidence="2 3">
    <name type="scientific">Pneumocystis murina (strain B123)</name>
    <name type="common">Mouse pneumocystis pneumonia agent</name>
    <name type="synonym">Pneumocystis carinii f. sp. muris</name>
    <dbReference type="NCBI Taxonomy" id="1069680"/>
    <lineage>
        <taxon>Eukaryota</taxon>
        <taxon>Fungi</taxon>
        <taxon>Dikarya</taxon>
        <taxon>Ascomycota</taxon>
        <taxon>Taphrinomycotina</taxon>
        <taxon>Pneumocystomycetes</taxon>
        <taxon>Pneumocystaceae</taxon>
        <taxon>Pneumocystis</taxon>
    </lineage>
</organism>
<dbReference type="HOGENOM" id="CLU_085417_0_2_1"/>
<proteinExistence type="predicted"/>
<keyword evidence="1" id="KW-1133">Transmembrane helix</keyword>
<evidence type="ECO:0000313" key="3">
    <source>
        <dbReference type="Proteomes" id="UP000011958"/>
    </source>
</evidence>
<dbReference type="PANTHER" id="PTHR37852">
    <property type="entry name" value="YALI0B21208P"/>
    <property type="match status" value="1"/>
</dbReference>
<dbReference type="STRING" id="1069680.M7P5D6"/>
<gene>
    <name evidence="2" type="ORF">PNEG_02441</name>
</gene>
<feature type="transmembrane region" description="Helical" evidence="1">
    <location>
        <begin position="59"/>
        <end position="78"/>
    </location>
</feature>
<evidence type="ECO:0000256" key="1">
    <source>
        <dbReference type="SAM" id="Phobius"/>
    </source>
</evidence>
<sequence>MSHKVLFVIPVLMFLKSHSALPLEKPLFFVVSLLISTFFKEILIYMNDDRLNLPLISRLILYTSVSSFLSFTLGSIVGGKKSGLRFLVENAHRLPQTVQGWYFYHKTKNYYVMLGGIKVGLKYAFRTSLWVNIYLGMEYILDYVRKCIDAGNTVLASVLSGLIFSYVHQFSYTMTLRIFYLTSSLGLINGVLQDILRYRNGQYVWYLQTRR</sequence>
<protein>
    <submittedName>
        <fullName evidence="2">Uncharacterized protein</fullName>
    </submittedName>
</protein>
<dbReference type="RefSeq" id="XP_007874449.1">
    <property type="nucleotide sequence ID" value="XM_007876258.1"/>
</dbReference>
<name>M7P5D6_PNEMU</name>
<dbReference type="AlphaFoldDB" id="M7P5D6"/>
<reference evidence="3" key="1">
    <citation type="journal article" date="2016" name="Nat. Commun.">
        <title>Genome analysis of three Pneumocystis species reveals adaptation mechanisms to life exclusively in mammalian hosts.</title>
        <authorList>
            <person name="Ma L."/>
            <person name="Chen Z."/>
            <person name="Huang D.W."/>
            <person name="Kutty G."/>
            <person name="Ishihara M."/>
            <person name="Wang H."/>
            <person name="Abouelleil A."/>
            <person name="Bishop L."/>
            <person name="Davey E."/>
            <person name="Deng R."/>
            <person name="Deng X."/>
            <person name="Fan L."/>
            <person name="Fantoni G."/>
            <person name="Fitzgerald M."/>
            <person name="Gogineni E."/>
            <person name="Goldberg J.M."/>
            <person name="Handley G."/>
            <person name="Hu X."/>
            <person name="Huber C."/>
            <person name="Jiao X."/>
            <person name="Jones K."/>
            <person name="Levin J.Z."/>
            <person name="Liu Y."/>
            <person name="Macdonald P."/>
            <person name="Melnikov A."/>
            <person name="Raley C."/>
            <person name="Sassi M."/>
            <person name="Sherman B.T."/>
            <person name="Song X."/>
            <person name="Sykes S."/>
            <person name="Tran B."/>
            <person name="Walsh L."/>
            <person name="Xia Y."/>
            <person name="Yang J."/>
            <person name="Young S."/>
            <person name="Zeng Q."/>
            <person name="Zheng X."/>
            <person name="Stephens R."/>
            <person name="Nusbaum C."/>
            <person name="Birren B.W."/>
            <person name="Azadi P."/>
            <person name="Lempicki R.A."/>
            <person name="Cuomo C.A."/>
            <person name="Kovacs J.A."/>
        </authorList>
    </citation>
    <scope>NUCLEOTIDE SEQUENCE [LARGE SCALE GENOMIC DNA]</scope>
    <source>
        <strain evidence="3">B123</strain>
    </source>
</reference>
<comment type="caution">
    <text evidence="2">The sequence shown here is derived from an EMBL/GenBank/DDBJ whole genome shotgun (WGS) entry which is preliminary data.</text>
</comment>
<dbReference type="eggNOG" id="ENOG502S3TP">
    <property type="taxonomic scope" value="Eukaryota"/>
</dbReference>
<feature type="transmembrane region" description="Helical" evidence="1">
    <location>
        <begin position="178"/>
        <end position="196"/>
    </location>
</feature>
<keyword evidence="1" id="KW-0472">Membrane</keyword>
<keyword evidence="3" id="KW-1185">Reference proteome</keyword>